<name>A0A7R9G5D4_TIMSH</name>
<sequence>MGSCSLDGPGRVGSCSLDCPGMVGSCSLDGPPTVGSCSLDGPVTVVSCSLDGPRTVGSCSLDCPGMVGSCSLDGPVTVVSCSLDGPRTVGSCSLDCPVLSHVLAGSLTFGSYFVQQTPVELLFTCIYQAMCCLSIACSHCLAVEIFPTSCRATGVALVLGFSQLGVILGDLALVLQLNISCVFLETILALLIIGGACRHGVGGSWGVEVGCGDGVDGGNVCGDSCRYTVVQRNAISEFLEYSVVDQHMTIDWATNIQTT</sequence>
<dbReference type="AlphaFoldDB" id="A0A7R9G5D4"/>
<dbReference type="EMBL" id="OC006476">
    <property type="protein sequence ID" value="CAD7266146.1"/>
    <property type="molecule type" value="Genomic_DNA"/>
</dbReference>
<gene>
    <name evidence="1" type="ORF">TSIB3V08_LOCUS10172</name>
</gene>
<protein>
    <submittedName>
        <fullName evidence="1">Uncharacterized protein</fullName>
    </submittedName>
</protein>
<proteinExistence type="predicted"/>
<reference evidence="1" key="1">
    <citation type="submission" date="2020-11" db="EMBL/GenBank/DDBJ databases">
        <authorList>
            <person name="Tran Van P."/>
        </authorList>
    </citation>
    <scope>NUCLEOTIDE SEQUENCE</scope>
</reference>
<accession>A0A7R9G5D4</accession>
<evidence type="ECO:0000313" key="1">
    <source>
        <dbReference type="EMBL" id="CAD7266146.1"/>
    </source>
</evidence>
<organism evidence="1">
    <name type="scientific">Timema shepardi</name>
    <name type="common">Walking stick</name>
    <dbReference type="NCBI Taxonomy" id="629360"/>
    <lineage>
        <taxon>Eukaryota</taxon>
        <taxon>Metazoa</taxon>
        <taxon>Ecdysozoa</taxon>
        <taxon>Arthropoda</taxon>
        <taxon>Hexapoda</taxon>
        <taxon>Insecta</taxon>
        <taxon>Pterygota</taxon>
        <taxon>Neoptera</taxon>
        <taxon>Polyneoptera</taxon>
        <taxon>Phasmatodea</taxon>
        <taxon>Timematodea</taxon>
        <taxon>Timematoidea</taxon>
        <taxon>Timematidae</taxon>
        <taxon>Timema</taxon>
    </lineage>
</organism>